<sequence length="110" mass="11850">MDDRTALTAFAGLSQETRLQIVRLLVRAGPEGLPAGEIGAAIGASSSRLSFHLAHLEQARLVTSRREGRFVIYAAAYPVLSDLVAFLMRDCCDGRPEICAPSPQAETRHG</sequence>
<evidence type="ECO:0000256" key="2">
    <source>
        <dbReference type="ARBA" id="ARBA00023125"/>
    </source>
</evidence>
<protein>
    <submittedName>
        <fullName evidence="5">ArsR family transcriptional regulator</fullName>
    </submittedName>
</protein>
<dbReference type="InterPro" id="IPR036390">
    <property type="entry name" value="WH_DNA-bd_sf"/>
</dbReference>
<dbReference type="SUPFAM" id="SSF46785">
    <property type="entry name" value="Winged helix' DNA-binding domain"/>
    <property type="match status" value="1"/>
</dbReference>
<dbReference type="AlphaFoldDB" id="A0A2T5JTU3"/>
<reference evidence="5 6" key="1">
    <citation type="submission" date="2018-04" db="EMBL/GenBank/DDBJ databases">
        <title>Genomic Encyclopedia of Type Strains, Phase III (KMG-III): the genomes of soil and plant-associated and newly described type strains.</title>
        <authorList>
            <person name="Whitman W."/>
        </authorList>
    </citation>
    <scope>NUCLEOTIDE SEQUENCE [LARGE SCALE GENOMIC DNA]</scope>
    <source>
        <strain evidence="5 6">KA25</strain>
    </source>
</reference>
<dbReference type="InterPro" id="IPR001845">
    <property type="entry name" value="HTH_ArsR_DNA-bd_dom"/>
</dbReference>
<accession>A0A2T5JTU3</accession>
<dbReference type="Gene3D" id="1.10.10.10">
    <property type="entry name" value="Winged helix-like DNA-binding domain superfamily/Winged helix DNA-binding domain"/>
    <property type="match status" value="1"/>
</dbReference>
<dbReference type="InterPro" id="IPR036388">
    <property type="entry name" value="WH-like_DNA-bd_sf"/>
</dbReference>
<dbReference type="Proteomes" id="UP000244060">
    <property type="component" value="Unassembled WGS sequence"/>
</dbReference>
<dbReference type="GO" id="GO:0003677">
    <property type="term" value="F:DNA binding"/>
    <property type="evidence" value="ECO:0007669"/>
    <property type="project" value="UniProtKB-KW"/>
</dbReference>
<dbReference type="PANTHER" id="PTHR43132:SF2">
    <property type="entry name" value="ARSENICAL RESISTANCE OPERON REPRESSOR ARSR-RELATED"/>
    <property type="match status" value="1"/>
</dbReference>
<keyword evidence="1" id="KW-0805">Transcription regulation</keyword>
<dbReference type="OrthoDB" id="9804742at2"/>
<evidence type="ECO:0000313" key="5">
    <source>
        <dbReference type="EMBL" id="PTR13579.1"/>
    </source>
</evidence>
<dbReference type="Pfam" id="PF12840">
    <property type="entry name" value="HTH_20"/>
    <property type="match status" value="1"/>
</dbReference>
<evidence type="ECO:0000256" key="3">
    <source>
        <dbReference type="ARBA" id="ARBA00023163"/>
    </source>
</evidence>
<dbReference type="SMART" id="SM00418">
    <property type="entry name" value="HTH_ARSR"/>
    <property type="match status" value="1"/>
</dbReference>
<proteinExistence type="predicted"/>
<evidence type="ECO:0000259" key="4">
    <source>
        <dbReference type="PROSITE" id="PS50987"/>
    </source>
</evidence>
<dbReference type="InterPro" id="IPR011991">
    <property type="entry name" value="ArsR-like_HTH"/>
</dbReference>
<comment type="caution">
    <text evidence="5">The sequence shown here is derived from an EMBL/GenBank/DDBJ whole genome shotgun (WGS) entry which is preliminary data.</text>
</comment>
<evidence type="ECO:0000313" key="6">
    <source>
        <dbReference type="Proteomes" id="UP000244060"/>
    </source>
</evidence>
<dbReference type="PANTHER" id="PTHR43132">
    <property type="entry name" value="ARSENICAL RESISTANCE OPERON REPRESSOR ARSR-RELATED"/>
    <property type="match status" value="1"/>
</dbReference>
<keyword evidence="2" id="KW-0238">DNA-binding</keyword>
<dbReference type="RefSeq" id="WP_101340045.1">
    <property type="nucleotide sequence ID" value="NZ_CP090021.1"/>
</dbReference>
<dbReference type="PROSITE" id="PS50987">
    <property type="entry name" value="HTH_ARSR_2"/>
    <property type="match status" value="1"/>
</dbReference>
<gene>
    <name evidence="5" type="ORF">C8J28_12170</name>
</gene>
<dbReference type="EMBL" id="QAOT01000021">
    <property type="protein sequence ID" value="PTR13579.1"/>
    <property type="molecule type" value="Genomic_DNA"/>
</dbReference>
<evidence type="ECO:0000256" key="1">
    <source>
        <dbReference type="ARBA" id="ARBA00023015"/>
    </source>
</evidence>
<dbReference type="NCBIfam" id="NF033788">
    <property type="entry name" value="HTH_metalloreg"/>
    <property type="match status" value="1"/>
</dbReference>
<dbReference type="PRINTS" id="PR00778">
    <property type="entry name" value="HTHARSR"/>
</dbReference>
<dbReference type="CDD" id="cd00090">
    <property type="entry name" value="HTH_ARSR"/>
    <property type="match status" value="1"/>
</dbReference>
<dbReference type="InterPro" id="IPR051011">
    <property type="entry name" value="Metal_resp_trans_reg"/>
</dbReference>
<dbReference type="GO" id="GO:0003700">
    <property type="term" value="F:DNA-binding transcription factor activity"/>
    <property type="evidence" value="ECO:0007669"/>
    <property type="project" value="InterPro"/>
</dbReference>
<keyword evidence="3" id="KW-0804">Transcription</keyword>
<name>A0A2T5JTU3_9RHOB</name>
<feature type="domain" description="HTH arsR-type" evidence="4">
    <location>
        <begin position="1"/>
        <end position="95"/>
    </location>
</feature>
<keyword evidence="6" id="KW-1185">Reference proteome</keyword>
<organism evidence="5 6">
    <name type="scientific">Cereibacter azotoformans</name>
    <dbReference type="NCBI Taxonomy" id="43057"/>
    <lineage>
        <taxon>Bacteria</taxon>
        <taxon>Pseudomonadati</taxon>
        <taxon>Pseudomonadota</taxon>
        <taxon>Alphaproteobacteria</taxon>
        <taxon>Rhodobacterales</taxon>
        <taxon>Paracoccaceae</taxon>
        <taxon>Cereibacter</taxon>
    </lineage>
</organism>